<evidence type="ECO:0000313" key="4">
    <source>
        <dbReference type="Proteomes" id="UP000177622"/>
    </source>
</evidence>
<dbReference type="InterPro" id="IPR000467">
    <property type="entry name" value="G_patch_dom"/>
</dbReference>
<feature type="compositionally biased region" description="Low complexity" evidence="1">
    <location>
        <begin position="34"/>
        <end position="58"/>
    </location>
</feature>
<dbReference type="Proteomes" id="UP000177622">
    <property type="component" value="Unassembled WGS sequence"/>
</dbReference>
<dbReference type="PANTHER" id="PTHR20923">
    <property type="entry name" value="BAT4 PROTEIN-RELATED"/>
    <property type="match status" value="1"/>
</dbReference>
<feature type="compositionally biased region" description="Acidic residues" evidence="1">
    <location>
        <begin position="1"/>
        <end position="12"/>
    </location>
</feature>
<dbReference type="OrthoDB" id="20282at2759"/>
<dbReference type="GeneID" id="34576799"/>
<name>A0A1F5LII0_PENAI</name>
<dbReference type="STRING" id="1835702.A0A1F5LII0"/>
<accession>A0A1F5LII0</accession>
<evidence type="ECO:0000256" key="1">
    <source>
        <dbReference type="SAM" id="MobiDB-lite"/>
    </source>
</evidence>
<feature type="domain" description="G-patch" evidence="2">
    <location>
        <begin position="159"/>
        <end position="208"/>
    </location>
</feature>
<organism evidence="3 4">
    <name type="scientific">Penicillium arizonense</name>
    <dbReference type="NCBI Taxonomy" id="1835702"/>
    <lineage>
        <taxon>Eukaryota</taxon>
        <taxon>Fungi</taxon>
        <taxon>Dikarya</taxon>
        <taxon>Ascomycota</taxon>
        <taxon>Pezizomycotina</taxon>
        <taxon>Eurotiomycetes</taxon>
        <taxon>Eurotiomycetidae</taxon>
        <taxon>Eurotiales</taxon>
        <taxon>Aspergillaceae</taxon>
        <taxon>Penicillium</taxon>
    </lineage>
</organism>
<dbReference type="GO" id="GO:0003676">
    <property type="term" value="F:nucleic acid binding"/>
    <property type="evidence" value="ECO:0007669"/>
    <property type="project" value="InterPro"/>
</dbReference>
<evidence type="ECO:0000313" key="3">
    <source>
        <dbReference type="EMBL" id="OGE52719.1"/>
    </source>
</evidence>
<dbReference type="InterPro" id="IPR039146">
    <property type="entry name" value="GPANK1"/>
</dbReference>
<dbReference type="RefSeq" id="XP_022488159.1">
    <property type="nucleotide sequence ID" value="XM_022632065.1"/>
</dbReference>
<protein>
    <recommendedName>
        <fullName evidence="2">G-patch domain-containing protein</fullName>
    </recommendedName>
</protein>
<proteinExistence type="predicted"/>
<sequence>MSEMDDMDEEDYFLPPEQQRPFTSGVRRKRVKFVRSSDLDTTTTPASSTTSGASIADTYLSIVMKQPTSKTSPSTPTPTEQSPPPRTTQSAPPPTEPTFPPPAEEPEAEPQPTKTRQPDTHCEICNLPLAANQTDQPHEASLAHQVCLTHSHPPSHLDRTRQGLRYLSTYGWDPDSRRGLGAPGREGIREPLKPRPKNDTAGLGTGLDADGDRLPPKPPPPTKVHKLNAKQTAKKAAEDRARGERMRKLLFSNDEVLKYLGEGA</sequence>
<keyword evidence="4" id="KW-1185">Reference proteome</keyword>
<reference evidence="3 4" key="1">
    <citation type="journal article" date="2016" name="Sci. Rep.">
        <title>Penicillium arizonense, a new, genome sequenced fungal species, reveals a high chemical diversity in secreted metabolites.</title>
        <authorList>
            <person name="Grijseels S."/>
            <person name="Nielsen J.C."/>
            <person name="Randelovic M."/>
            <person name="Nielsen J."/>
            <person name="Nielsen K.F."/>
            <person name="Workman M."/>
            <person name="Frisvad J.C."/>
        </authorList>
    </citation>
    <scope>NUCLEOTIDE SEQUENCE [LARGE SCALE GENOMIC DNA]</scope>
    <source>
        <strain evidence="3 4">CBS 141311</strain>
    </source>
</reference>
<feature type="compositionally biased region" description="Low complexity" evidence="1">
    <location>
        <begin position="66"/>
        <end position="80"/>
    </location>
</feature>
<dbReference type="PANTHER" id="PTHR20923:SF1">
    <property type="entry name" value="G PATCH DOMAIN AND ANKYRIN REPEAT-CONTAINING PROTEIN 1"/>
    <property type="match status" value="1"/>
</dbReference>
<feature type="region of interest" description="Disordered" evidence="1">
    <location>
        <begin position="1"/>
        <end position="244"/>
    </location>
</feature>
<dbReference type="AlphaFoldDB" id="A0A1F5LII0"/>
<gene>
    <name evidence="3" type="ORF">PENARI_c009G11958</name>
</gene>
<dbReference type="EMBL" id="LXJU01000009">
    <property type="protein sequence ID" value="OGE52719.1"/>
    <property type="molecule type" value="Genomic_DNA"/>
</dbReference>
<feature type="compositionally biased region" description="Pro residues" evidence="1">
    <location>
        <begin position="81"/>
        <end position="103"/>
    </location>
</feature>
<comment type="caution">
    <text evidence="3">The sequence shown here is derived from an EMBL/GenBank/DDBJ whole genome shotgun (WGS) entry which is preliminary data.</text>
</comment>
<evidence type="ECO:0000259" key="2">
    <source>
        <dbReference type="PROSITE" id="PS50174"/>
    </source>
</evidence>
<dbReference type="PROSITE" id="PS50174">
    <property type="entry name" value="G_PATCH"/>
    <property type="match status" value="1"/>
</dbReference>
<feature type="compositionally biased region" description="Basic and acidic residues" evidence="1">
    <location>
        <begin position="186"/>
        <end position="198"/>
    </location>
</feature>
<feature type="compositionally biased region" description="Basic and acidic residues" evidence="1">
    <location>
        <begin position="235"/>
        <end position="244"/>
    </location>
</feature>
<feature type="compositionally biased region" description="Low complexity" evidence="1">
    <location>
        <begin position="199"/>
        <end position="208"/>
    </location>
</feature>